<dbReference type="EMBL" id="CM000653">
    <property type="protein sequence ID" value="EED87758.1"/>
    <property type="molecule type" value="Genomic_DNA"/>
</dbReference>
<feature type="region of interest" description="Disordered" evidence="4">
    <location>
        <begin position="373"/>
        <end position="402"/>
    </location>
</feature>
<dbReference type="PROSITE" id="PS00134">
    <property type="entry name" value="TRYPSIN_HIS"/>
    <property type="match status" value="1"/>
</dbReference>
<feature type="transmembrane region" description="Helical" evidence="5">
    <location>
        <begin position="62"/>
        <end position="86"/>
    </location>
</feature>
<dbReference type="RefSeq" id="XP_002294978.1">
    <property type="nucleotide sequence ID" value="XM_002294942.1"/>
</dbReference>
<proteinExistence type="inferred from homology"/>
<reference evidence="6 7" key="2">
    <citation type="journal article" date="2008" name="Nature">
        <title>The Phaeodactylum genome reveals the evolutionary history of diatom genomes.</title>
        <authorList>
            <person name="Bowler C."/>
            <person name="Allen A.E."/>
            <person name="Badger J.H."/>
            <person name="Grimwood J."/>
            <person name="Jabbari K."/>
            <person name="Kuo A."/>
            <person name="Maheswari U."/>
            <person name="Martens C."/>
            <person name="Maumus F."/>
            <person name="Otillar R.P."/>
            <person name="Rayko E."/>
            <person name="Salamov A."/>
            <person name="Vandepoele K."/>
            <person name="Beszteri B."/>
            <person name="Gruber A."/>
            <person name="Heijde M."/>
            <person name="Katinka M."/>
            <person name="Mock T."/>
            <person name="Valentin K."/>
            <person name="Verret F."/>
            <person name="Berges J.A."/>
            <person name="Brownlee C."/>
            <person name="Cadoret J.P."/>
            <person name="Chiovitti A."/>
            <person name="Choi C.J."/>
            <person name="Coesel S."/>
            <person name="De Martino A."/>
            <person name="Detter J.C."/>
            <person name="Durkin C."/>
            <person name="Falciatore A."/>
            <person name="Fournet J."/>
            <person name="Haruta M."/>
            <person name="Huysman M.J."/>
            <person name="Jenkins B.D."/>
            <person name="Jiroutova K."/>
            <person name="Jorgensen R.E."/>
            <person name="Joubert Y."/>
            <person name="Kaplan A."/>
            <person name="Kroger N."/>
            <person name="Kroth P.G."/>
            <person name="La Roche J."/>
            <person name="Lindquist E."/>
            <person name="Lommer M."/>
            <person name="Martin-Jezequel V."/>
            <person name="Lopez P.J."/>
            <person name="Lucas S."/>
            <person name="Mangogna M."/>
            <person name="McGinnis K."/>
            <person name="Medlin L.K."/>
            <person name="Montsant A."/>
            <person name="Oudot-Le Secq M.P."/>
            <person name="Napoli C."/>
            <person name="Obornik M."/>
            <person name="Parker M.S."/>
            <person name="Petit J.L."/>
            <person name="Porcel B.M."/>
            <person name="Poulsen N."/>
            <person name="Robison M."/>
            <person name="Rychlewski L."/>
            <person name="Rynearson T.A."/>
            <person name="Schmutz J."/>
            <person name="Shapiro H."/>
            <person name="Siaut M."/>
            <person name="Stanley M."/>
            <person name="Sussman M.R."/>
            <person name="Taylor A.R."/>
            <person name="Vardi A."/>
            <person name="von Dassow P."/>
            <person name="Vyverman W."/>
            <person name="Willis A."/>
            <person name="Wyrwicz L.S."/>
            <person name="Rokhsar D.S."/>
            <person name="Weissenbach J."/>
            <person name="Armbrust E.V."/>
            <person name="Green B.R."/>
            <person name="Van de Peer Y."/>
            <person name="Grigoriev I.V."/>
        </authorList>
    </citation>
    <scope>NUCLEOTIDE SEQUENCE [LARGE SCALE GENOMIC DNA]</scope>
    <source>
        <strain evidence="6 7">CCMP1335</strain>
    </source>
</reference>
<feature type="compositionally biased region" description="Polar residues" evidence="4">
    <location>
        <begin position="119"/>
        <end position="130"/>
    </location>
</feature>
<protein>
    <recommendedName>
        <fullName evidence="8">Peptidase S1 domain-containing protein</fullName>
    </recommendedName>
</protein>
<dbReference type="PANTHER" id="PTHR15462:SF19">
    <property type="entry name" value="PEPTIDASE S1 DOMAIN-CONTAINING PROTEIN"/>
    <property type="match status" value="1"/>
</dbReference>
<evidence type="ECO:0000256" key="2">
    <source>
        <dbReference type="ARBA" id="ARBA00022729"/>
    </source>
</evidence>
<dbReference type="InterPro" id="IPR018114">
    <property type="entry name" value="TRYPSIN_HIS"/>
</dbReference>
<evidence type="ECO:0000256" key="1">
    <source>
        <dbReference type="ARBA" id="ARBA00007664"/>
    </source>
</evidence>
<name>B8CF88_THAPS</name>
<keyword evidence="5" id="KW-0812">Transmembrane</keyword>
<dbReference type="GO" id="GO:0004252">
    <property type="term" value="F:serine-type endopeptidase activity"/>
    <property type="evidence" value="ECO:0007669"/>
    <property type="project" value="InterPro"/>
</dbReference>
<dbReference type="InParanoid" id="B8CF88"/>
<gene>
    <name evidence="6" type="ORF">THAPSDRAFT_25685</name>
</gene>
<feature type="region of interest" description="Disordered" evidence="4">
    <location>
        <begin position="24"/>
        <end position="62"/>
    </location>
</feature>
<evidence type="ECO:0000313" key="6">
    <source>
        <dbReference type="EMBL" id="EED87758.1"/>
    </source>
</evidence>
<feature type="compositionally biased region" description="Low complexity" evidence="4">
    <location>
        <begin position="373"/>
        <end position="385"/>
    </location>
</feature>
<evidence type="ECO:0000256" key="5">
    <source>
        <dbReference type="SAM" id="Phobius"/>
    </source>
</evidence>
<feature type="compositionally biased region" description="Low complexity" evidence="4">
    <location>
        <begin position="37"/>
        <end position="49"/>
    </location>
</feature>
<dbReference type="SUPFAM" id="SSF50494">
    <property type="entry name" value="Trypsin-like serine proteases"/>
    <property type="match status" value="1"/>
</dbReference>
<comment type="similarity">
    <text evidence="1">Belongs to the peptidase S1 family.</text>
</comment>
<feature type="region of interest" description="Disordered" evidence="4">
    <location>
        <begin position="497"/>
        <end position="523"/>
    </location>
</feature>
<keyword evidence="5" id="KW-1133">Transmembrane helix</keyword>
<dbReference type="InterPro" id="IPR050966">
    <property type="entry name" value="Glutamyl_endopeptidase"/>
</dbReference>
<dbReference type="InterPro" id="IPR009003">
    <property type="entry name" value="Peptidase_S1_PA"/>
</dbReference>
<organism evidence="6 7">
    <name type="scientific">Thalassiosira pseudonana</name>
    <name type="common">Marine diatom</name>
    <name type="synonym">Cyclotella nana</name>
    <dbReference type="NCBI Taxonomy" id="35128"/>
    <lineage>
        <taxon>Eukaryota</taxon>
        <taxon>Sar</taxon>
        <taxon>Stramenopiles</taxon>
        <taxon>Ochrophyta</taxon>
        <taxon>Bacillariophyta</taxon>
        <taxon>Coscinodiscophyceae</taxon>
        <taxon>Thalassiosirophycidae</taxon>
        <taxon>Thalassiosirales</taxon>
        <taxon>Thalassiosiraceae</taxon>
        <taxon>Thalassiosira</taxon>
    </lineage>
</organism>
<evidence type="ECO:0008006" key="8">
    <source>
        <dbReference type="Google" id="ProtNLM"/>
    </source>
</evidence>
<dbReference type="AlphaFoldDB" id="B8CF88"/>
<dbReference type="Gene3D" id="2.40.10.10">
    <property type="entry name" value="Trypsin-like serine proteases"/>
    <property type="match status" value="2"/>
</dbReference>
<feature type="region of interest" description="Disordered" evidence="4">
    <location>
        <begin position="163"/>
        <end position="182"/>
    </location>
</feature>
<dbReference type="GeneID" id="7449473"/>
<sequence length="797" mass="87328">MVICWAQPSYRETTEHLFLLPIHGGRRGDTQQKEQMNSSNPTMNSNNASDNRRRRRRKASTTAATVVGAGVAVALLATSSGVVSAARALNLHGESLSLEGVVSVDHGAEDGFMGEHGSNDNGVGSDSNLQQRRELRQHVQRTLTAWQSSKSPIRPLDLVLEEPHHDANGDDSNNSGDDDTPRVYQVGSGGFLEPYDLNDYQADFPITLNFRGSNNNYAGDATEKVEGGDNAGATMGGVTHVTSDRLGLTNFDLKRLVRDETDGYVENGRQLRGLHNGEGVEVGGAGGIDIIDKEELRRSIFVYSQHNDPEEVYAQQVNAIHDDRDLEYYDLSSYHRRGDAKYHASNVQDVTDTTQTTEESTAEQQSYAATWFKKSSSSTTTKDTTPPVIRATFPPPSTKIGPNQSFGALVSDNGSGVENVCLQFRDHLNSRSTCFDLMNVGAEEGNSDVWELSFDGFDAYEGETWSYRIRSKDGAKNRKFTDWADFIININGREESTTTTSTTTVASTQATPERTTTTEVPEVEQAPPVPLLETTSTGRLLFFFDGNAYVCTGTVLQDDLEDRTIILTAAHCAYQYRPGGGRFTEHALFIPNQDDTTGFKSDEVCGNDPLGCWIPAFAVVDHQWTQNGFPNSVPYDYAFYVIPNDKSVHEKGYLHNADSSLSQLLPELTEPIPINFNYRNQGEFTHGLGYSFNKDPNFRYCAGDLSTKFGIKTYENLWIGACEMTGGSSGGPWMVDMDSNGRGTVVSVNSWGYTSSSGMAGPNLSTSEGSKAECLYERARTGSMDCVSGGGYIVYDC</sequence>
<evidence type="ECO:0000256" key="3">
    <source>
        <dbReference type="ARBA" id="ARBA00023026"/>
    </source>
</evidence>
<keyword evidence="5" id="KW-0472">Membrane</keyword>
<dbReference type="HOGENOM" id="CLU_352866_0_0_1"/>
<dbReference type="KEGG" id="tps:THAPSDRAFT_25685"/>
<dbReference type="InterPro" id="IPR043504">
    <property type="entry name" value="Peptidase_S1_PA_chymotrypsin"/>
</dbReference>
<feature type="region of interest" description="Disordered" evidence="4">
    <location>
        <begin position="109"/>
        <end position="131"/>
    </location>
</feature>
<evidence type="ECO:0000256" key="4">
    <source>
        <dbReference type="SAM" id="MobiDB-lite"/>
    </source>
</evidence>
<accession>B8CF88</accession>
<dbReference type="PaxDb" id="35128-Thaps25685"/>
<reference evidence="6 7" key="1">
    <citation type="journal article" date="2004" name="Science">
        <title>The genome of the diatom Thalassiosira pseudonana: ecology, evolution, and metabolism.</title>
        <authorList>
            <person name="Armbrust E.V."/>
            <person name="Berges J.A."/>
            <person name="Bowler C."/>
            <person name="Green B.R."/>
            <person name="Martinez D."/>
            <person name="Putnam N.H."/>
            <person name="Zhou S."/>
            <person name="Allen A.E."/>
            <person name="Apt K.E."/>
            <person name="Bechner M."/>
            <person name="Brzezinski M.A."/>
            <person name="Chaal B.K."/>
            <person name="Chiovitti A."/>
            <person name="Davis A.K."/>
            <person name="Demarest M.S."/>
            <person name="Detter J.C."/>
            <person name="Glavina T."/>
            <person name="Goodstein D."/>
            <person name="Hadi M.Z."/>
            <person name="Hellsten U."/>
            <person name="Hildebrand M."/>
            <person name="Jenkins B.D."/>
            <person name="Jurka J."/>
            <person name="Kapitonov V.V."/>
            <person name="Kroger N."/>
            <person name="Lau W.W."/>
            <person name="Lane T.W."/>
            <person name="Larimer F.W."/>
            <person name="Lippmeier J.C."/>
            <person name="Lucas S."/>
            <person name="Medina M."/>
            <person name="Montsant A."/>
            <person name="Obornik M."/>
            <person name="Parker M.S."/>
            <person name="Palenik B."/>
            <person name="Pazour G.J."/>
            <person name="Richardson P.M."/>
            <person name="Rynearson T.A."/>
            <person name="Saito M.A."/>
            <person name="Schwartz D.C."/>
            <person name="Thamatrakoln K."/>
            <person name="Valentin K."/>
            <person name="Vardi A."/>
            <person name="Wilkerson F.P."/>
            <person name="Rokhsar D.S."/>
        </authorList>
    </citation>
    <scope>NUCLEOTIDE SEQUENCE [LARGE SCALE GENOMIC DNA]</scope>
    <source>
        <strain evidence="6 7">CCMP1335</strain>
    </source>
</reference>
<keyword evidence="7" id="KW-1185">Reference proteome</keyword>
<dbReference type="eggNOG" id="ENOG502T380">
    <property type="taxonomic scope" value="Eukaryota"/>
</dbReference>
<evidence type="ECO:0000313" key="7">
    <source>
        <dbReference type="Proteomes" id="UP000001449"/>
    </source>
</evidence>
<dbReference type="Proteomes" id="UP000001449">
    <property type="component" value="Chromosome 22"/>
</dbReference>
<dbReference type="GO" id="GO:0006508">
    <property type="term" value="P:proteolysis"/>
    <property type="evidence" value="ECO:0007669"/>
    <property type="project" value="InterPro"/>
</dbReference>
<dbReference type="PANTHER" id="PTHR15462">
    <property type="entry name" value="SERINE PROTEASE"/>
    <property type="match status" value="1"/>
</dbReference>
<keyword evidence="2" id="KW-0732">Signal</keyword>
<keyword evidence="3" id="KW-0843">Virulence</keyword>